<dbReference type="SUPFAM" id="SSF52540">
    <property type="entry name" value="P-loop containing nucleoside triphosphate hydrolases"/>
    <property type="match status" value="1"/>
</dbReference>
<comment type="function">
    <text evidence="4">Catalyzes ATP-dependent phosphorylation of adenosylcobinamide and addition of GMP to adenosylcobinamide phosphate.</text>
</comment>
<feature type="binding site" evidence="19">
    <location>
        <begin position="54"/>
        <end position="57"/>
    </location>
    <ligand>
        <name>GTP</name>
        <dbReference type="ChEBI" id="CHEBI:37565"/>
    </ligand>
</feature>
<evidence type="ECO:0000256" key="2">
    <source>
        <dbReference type="ARBA" id="ARBA00000711"/>
    </source>
</evidence>
<comment type="catalytic activity">
    <reaction evidence="2">
        <text>adenosylcob(III)inamide phosphate + GTP + H(+) = adenosylcob(III)inamide-GDP + diphosphate</text>
        <dbReference type="Rhea" id="RHEA:22712"/>
        <dbReference type="ChEBI" id="CHEBI:15378"/>
        <dbReference type="ChEBI" id="CHEBI:33019"/>
        <dbReference type="ChEBI" id="CHEBI:37565"/>
        <dbReference type="ChEBI" id="CHEBI:58502"/>
        <dbReference type="ChEBI" id="CHEBI:60487"/>
        <dbReference type="EC" id="2.7.7.62"/>
    </reaction>
</comment>
<dbReference type="Pfam" id="PF02283">
    <property type="entry name" value="CobU"/>
    <property type="match status" value="1"/>
</dbReference>
<comment type="pathway">
    <text evidence="5">Cofactor biosynthesis; adenosylcobalamin biosynthesis; adenosylcobalamin from cob(II)yrinate a,c-diamide: step 6/7.</text>
</comment>
<dbReference type="Proteomes" id="UP000500857">
    <property type="component" value="Chromosome"/>
</dbReference>
<evidence type="ECO:0000256" key="16">
    <source>
        <dbReference type="ARBA" id="ARBA00029570"/>
    </source>
</evidence>
<sequence length="189" mass="20818">MTHRVVLVTGPARSGKSEWAETLAQKTGKPLVYVATARRDPTDPEWSDRIERHRQRRGGEWTTLEVPIELAASLQQATPGSCWLVDSLGTWVTNCLDLDEASWSEVRTRLLASLADLPEIELIFVAEEVGWGVIPAYPVGRLFRDRLGSLVRDLGAIADPVYLVVAGRAVNLARWGVPLGPTPTLDRPS</sequence>
<evidence type="ECO:0000256" key="17">
    <source>
        <dbReference type="ARBA" id="ARBA00030571"/>
    </source>
</evidence>
<evidence type="ECO:0000313" key="21">
    <source>
        <dbReference type="Proteomes" id="UP000500857"/>
    </source>
</evidence>
<dbReference type="GO" id="GO:0008820">
    <property type="term" value="F:cobinamide phosphate guanylyltransferase activity"/>
    <property type="evidence" value="ECO:0007669"/>
    <property type="project" value="UniProtKB-EC"/>
</dbReference>
<dbReference type="InterPro" id="IPR003203">
    <property type="entry name" value="CobU/CobP"/>
</dbReference>
<dbReference type="InterPro" id="IPR027417">
    <property type="entry name" value="P-loop_NTPase"/>
</dbReference>
<dbReference type="AlphaFoldDB" id="A0A6H1TZ44"/>
<gene>
    <name evidence="20" type="primary">cobU</name>
    <name evidence="20" type="ORF">HCG48_10950</name>
</gene>
<dbReference type="Gene3D" id="3.40.50.300">
    <property type="entry name" value="P-loop containing nucleotide triphosphate hydrolases"/>
    <property type="match status" value="1"/>
</dbReference>
<keyword evidence="12 19" id="KW-0547">Nucleotide-binding</keyword>
<evidence type="ECO:0000256" key="8">
    <source>
        <dbReference type="ARBA" id="ARBA00012016"/>
    </source>
</evidence>
<dbReference type="EC" id="2.7.1.156" evidence="8"/>
<name>A0A6H1TZ44_9CYAN</name>
<proteinExistence type="inferred from homology"/>
<dbReference type="PIRSF" id="PIRSF006135">
    <property type="entry name" value="CobU"/>
    <property type="match status" value="1"/>
</dbReference>
<evidence type="ECO:0000256" key="3">
    <source>
        <dbReference type="ARBA" id="ARBA00001522"/>
    </source>
</evidence>
<evidence type="ECO:0000256" key="15">
    <source>
        <dbReference type="ARBA" id="ARBA00023134"/>
    </source>
</evidence>
<dbReference type="PANTHER" id="PTHR34848">
    <property type="match status" value="1"/>
</dbReference>
<reference evidence="20 21" key="1">
    <citation type="submission" date="2020-04" db="EMBL/GenBank/DDBJ databases">
        <authorList>
            <person name="Basu S."/>
            <person name="Maruthanayagam V."/>
            <person name="Chakraborty S."/>
            <person name="Pramanik A."/>
            <person name="Mukherjee J."/>
            <person name="Brink B."/>
        </authorList>
    </citation>
    <scope>NUCLEOTIDE SEQUENCE [LARGE SCALE GENOMIC DNA]</scope>
    <source>
        <strain evidence="20 21">AP17</strain>
    </source>
</reference>
<feature type="binding site" evidence="19">
    <location>
        <begin position="35"/>
        <end position="37"/>
    </location>
    <ligand>
        <name>GTP</name>
        <dbReference type="ChEBI" id="CHEBI:37565"/>
    </ligand>
</feature>
<protein>
    <recommendedName>
        <fullName evidence="16">Adenosylcobinamide kinase</fullName>
        <ecNumber evidence="8">2.7.1.156</ecNumber>
        <ecNumber evidence="9">2.7.7.62</ecNumber>
    </recommendedName>
    <alternativeName>
        <fullName evidence="17">Adenosylcobinamide-phosphate guanylyltransferase</fullName>
    </alternativeName>
</protein>
<dbReference type="EC" id="2.7.7.62" evidence="9"/>
<keyword evidence="11 20" id="KW-0808">Transferase</keyword>
<dbReference type="NCBIfam" id="NF004469">
    <property type="entry name" value="PRK05800.1"/>
    <property type="match status" value="1"/>
</dbReference>
<evidence type="ECO:0000313" key="20">
    <source>
        <dbReference type="EMBL" id="QIZ71043.1"/>
    </source>
</evidence>
<feature type="binding site" evidence="19">
    <location>
        <begin position="10"/>
        <end position="17"/>
    </location>
    <ligand>
        <name>GTP</name>
        <dbReference type="ChEBI" id="CHEBI:37565"/>
    </ligand>
</feature>
<comment type="catalytic activity">
    <reaction evidence="3">
        <text>adenosylcob(III)inamide + GTP = adenosylcob(III)inamide phosphate + GDP + H(+)</text>
        <dbReference type="Rhea" id="RHEA:15765"/>
        <dbReference type="ChEBI" id="CHEBI:2480"/>
        <dbReference type="ChEBI" id="CHEBI:15378"/>
        <dbReference type="ChEBI" id="CHEBI:37565"/>
        <dbReference type="ChEBI" id="CHEBI:58189"/>
        <dbReference type="ChEBI" id="CHEBI:58502"/>
        <dbReference type="EC" id="2.7.1.156"/>
    </reaction>
</comment>
<evidence type="ECO:0000256" key="4">
    <source>
        <dbReference type="ARBA" id="ARBA00003889"/>
    </source>
</evidence>
<evidence type="ECO:0000256" key="10">
    <source>
        <dbReference type="ARBA" id="ARBA00022573"/>
    </source>
</evidence>
<feature type="active site" description="GMP-histidine intermediate" evidence="18">
    <location>
        <position position="53"/>
    </location>
</feature>
<evidence type="ECO:0000256" key="1">
    <source>
        <dbReference type="ARBA" id="ARBA00000312"/>
    </source>
</evidence>
<evidence type="ECO:0000256" key="7">
    <source>
        <dbReference type="ARBA" id="ARBA00007490"/>
    </source>
</evidence>
<keyword evidence="21" id="KW-1185">Reference proteome</keyword>
<dbReference type="UniPathway" id="UPA00148">
    <property type="reaction ID" value="UER00236"/>
</dbReference>
<keyword evidence="15 19" id="KW-0342">GTP-binding</keyword>
<evidence type="ECO:0000256" key="18">
    <source>
        <dbReference type="PIRSR" id="PIRSR006135-1"/>
    </source>
</evidence>
<keyword evidence="14" id="KW-0067">ATP-binding</keyword>
<evidence type="ECO:0000256" key="6">
    <source>
        <dbReference type="ARBA" id="ARBA00005159"/>
    </source>
</evidence>
<organism evidence="20 21">
    <name type="scientific">Oxynema aestuarii AP17</name>
    <dbReference type="NCBI Taxonomy" id="2064643"/>
    <lineage>
        <taxon>Bacteria</taxon>
        <taxon>Bacillati</taxon>
        <taxon>Cyanobacteriota</taxon>
        <taxon>Cyanophyceae</taxon>
        <taxon>Oscillatoriophycideae</taxon>
        <taxon>Oscillatoriales</taxon>
        <taxon>Oscillatoriaceae</taxon>
        <taxon>Oxynema</taxon>
        <taxon>Oxynema aestuarii</taxon>
    </lineage>
</organism>
<dbReference type="EMBL" id="CP051167">
    <property type="protein sequence ID" value="QIZ71043.1"/>
    <property type="molecule type" value="Genomic_DNA"/>
</dbReference>
<dbReference type="GO" id="GO:0009236">
    <property type="term" value="P:cobalamin biosynthetic process"/>
    <property type="evidence" value="ECO:0007669"/>
    <property type="project" value="UniProtKB-UniPathway"/>
</dbReference>
<keyword evidence="20" id="KW-0548">Nucleotidyltransferase</keyword>
<dbReference type="GO" id="GO:0043752">
    <property type="term" value="F:adenosylcobinamide kinase activity"/>
    <property type="evidence" value="ECO:0007669"/>
    <property type="project" value="UniProtKB-EC"/>
</dbReference>
<comment type="catalytic activity">
    <reaction evidence="1">
        <text>adenosylcob(III)inamide + ATP = adenosylcob(III)inamide phosphate + ADP + H(+)</text>
        <dbReference type="Rhea" id="RHEA:15769"/>
        <dbReference type="ChEBI" id="CHEBI:2480"/>
        <dbReference type="ChEBI" id="CHEBI:15378"/>
        <dbReference type="ChEBI" id="CHEBI:30616"/>
        <dbReference type="ChEBI" id="CHEBI:58502"/>
        <dbReference type="ChEBI" id="CHEBI:456216"/>
        <dbReference type="EC" id="2.7.1.156"/>
    </reaction>
</comment>
<dbReference type="RefSeq" id="WP_168569198.1">
    <property type="nucleotide sequence ID" value="NZ_CP051167.1"/>
</dbReference>
<evidence type="ECO:0000256" key="11">
    <source>
        <dbReference type="ARBA" id="ARBA00022679"/>
    </source>
</evidence>
<comment type="similarity">
    <text evidence="7">Belongs to the CobU/CobP family.</text>
</comment>
<evidence type="ECO:0000256" key="12">
    <source>
        <dbReference type="ARBA" id="ARBA00022741"/>
    </source>
</evidence>
<evidence type="ECO:0000256" key="5">
    <source>
        <dbReference type="ARBA" id="ARBA00004692"/>
    </source>
</evidence>
<dbReference type="GO" id="GO:0005524">
    <property type="term" value="F:ATP binding"/>
    <property type="evidence" value="ECO:0007669"/>
    <property type="project" value="UniProtKB-KW"/>
</dbReference>
<keyword evidence="13 20" id="KW-0418">Kinase</keyword>
<feature type="binding site" evidence="19">
    <location>
        <position position="86"/>
    </location>
    <ligand>
        <name>GTP</name>
        <dbReference type="ChEBI" id="CHEBI:37565"/>
    </ligand>
</feature>
<comment type="pathway">
    <text evidence="6">Cofactor biosynthesis; adenosylcobalamin biosynthesis; adenosylcobalamin from cob(II)yrinate a,c-diamide: step 5/7.</text>
</comment>
<dbReference type="KEGG" id="oxy:HCG48_10950"/>
<evidence type="ECO:0000256" key="13">
    <source>
        <dbReference type="ARBA" id="ARBA00022777"/>
    </source>
</evidence>
<dbReference type="GO" id="GO:0005525">
    <property type="term" value="F:GTP binding"/>
    <property type="evidence" value="ECO:0007669"/>
    <property type="project" value="UniProtKB-KW"/>
</dbReference>
<evidence type="ECO:0000256" key="19">
    <source>
        <dbReference type="PIRSR" id="PIRSR006135-2"/>
    </source>
</evidence>
<evidence type="ECO:0000256" key="14">
    <source>
        <dbReference type="ARBA" id="ARBA00022840"/>
    </source>
</evidence>
<dbReference type="PANTHER" id="PTHR34848:SF1">
    <property type="entry name" value="BIFUNCTIONAL ADENOSYLCOBALAMIN BIOSYNTHESIS PROTEIN COBU"/>
    <property type="match status" value="1"/>
</dbReference>
<feature type="binding site" evidence="19">
    <location>
        <position position="65"/>
    </location>
    <ligand>
        <name>GTP</name>
        <dbReference type="ChEBI" id="CHEBI:37565"/>
    </ligand>
</feature>
<evidence type="ECO:0000256" key="9">
    <source>
        <dbReference type="ARBA" id="ARBA00012523"/>
    </source>
</evidence>
<accession>A0A6H1TZ44</accession>
<dbReference type="CDD" id="cd00544">
    <property type="entry name" value="CobU"/>
    <property type="match status" value="1"/>
</dbReference>
<keyword evidence="10" id="KW-0169">Cobalamin biosynthesis</keyword>